<evidence type="ECO:0000256" key="8">
    <source>
        <dbReference type="SAM" id="Phobius"/>
    </source>
</evidence>
<dbReference type="RefSeq" id="WP_090795184.1">
    <property type="nucleotide sequence ID" value="NZ_FMYI01000004.1"/>
</dbReference>
<feature type="transmembrane region" description="Helical" evidence="8">
    <location>
        <begin position="158"/>
        <end position="182"/>
    </location>
</feature>
<organism evidence="9 10">
    <name type="scientific">Pelagirhabdus alkalitolerans</name>
    <dbReference type="NCBI Taxonomy" id="1612202"/>
    <lineage>
        <taxon>Bacteria</taxon>
        <taxon>Bacillati</taxon>
        <taxon>Bacillota</taxon>
        <taxon>Bacilli</taxon>
        <taxon>Bacillales</taxon>
        <taxon>Bacillaceae</taxon>
        <taxon>Pelagirhabdus</taxon>
    </lineage>
</organism>
<dbReference type="Proteomes" id="UP000242949">
    <property type="component" value="Unassembled WGS sequence"/>
</dbReference>
<dbReference type="OrthoDB" id="527159at2"/>
<sequence length="307" mass="33598">MSELILILREIIGPVFVMVLIGFIMQIKFKLDLSSLAKINIYFLAPGFIFDALYHTELSQQLFSQVILFFLVFVGVVYIVSQVSGKLLGLDKDKQTLFTNGAMFFNSGNYGIPVNALVFQGDPYAMSIQVVALTFQDIFVFSYGIFSLRAAKAGRLKALLGYFKMPVLYGLLAGIGFNVLNIDLPDIVLVPADYVSNAMVAMALLTLGAQVSVINFKKAIWTVYANVLIRLLVGPLIALVIIFVMGIDGVMAQALLISSAMPTAVNSAIIAQEYSDYPDFAAQLVLFSTIFSSVTVTMVIFAARLLF</sequence>
<comment type="similarity">
    <text evidence="2">Belongs to the auxin efflux carrier (TC 2.A.69) family.</text>
</comment>
<keyword evidence="10" id="KW-1185">Reference proteome</keyword>
<feature type="transmembrane region" description="Helical" evidence="8">
    <location>
        <begin position="6"/>
        <end position="27"/>
    </location>
</feature>
<keyword evidence="6 8" id="KW-1133">Transmembrane helix</keyword>
<comment type="subcellular location">
    <subcellularLocation>
        <location evidence="1">Cell membrane</location>
        <topology evidence="1">Multi-pass membrane protein</topology>
    </subcellularLocation>
</comment>
<accession>A0A1G6IXP7</accession>
<keyword evidence="3" id="KW-0813">Transport</keyword>
<evidence type="ECO:0000256" key="4">
    <source>
        <dbReference type="ARBA" id="ARBA00022475"/>
    </source>
</evidence>
<evidence type="ECO:0000256" key="7">
    <source>
        <dbReference type="ARBA" id="ARBA00023136"/>
    </source>
</evidence>
<name>A0A1G6IXP7_9BACI</name>
<dbReference type="AlphaFoldDB" id="A0A1G6IXP7"/>
<evidence type="ECO:0000256" key="2">
    <source>
        <dbReference type="ARBA" id="ARBA00010145"/>
    </source>
</evidence>
<dbReference type="Pfam" id="PF03547">
    <property type="entry name" value="Mem_trans"/>
    <property type="match status" value="1"/>
</dbReference>
<dbReference type="PANTHER" id="PTHR36838">
    <property type="entry name" value="AUXIN EFFLUX CARRIER FAMILY PROTEIN"/>
    <property type="match status" value="1"/>
</dbReference>
<dbReference type="InterPro" id="IPR004776">
    <property type="entry name" value="Mem_transp_PIN-like"/>
</dbReference>
<dbReference type="InterPro" id="IPR038770">
    <property type="entry name" value="Na+/solute_symporter_sf"/>
</dbReference>
<dbReference type="PANTHER" id="PTHR36838:SF1">
    <property type="entry name" value="SLR1864 PROTEIN"/>
    <property type="match status" value="1"/>
</dbReference>
<feature type="transmembrane region" description="Helical" evidence="8">
    <location>
        <begin position="284"/>
        <end position="306"/>
    </location>
</feature>
<gene>
    <name evidence="9" type="ORF">SAMN05421734_104168</name>
</gene>
<evidence type="ECO:0000256" key="6">
    <source>
        <dbReference type="ARBA" id="ARBA00022989"/>
    </source>
</evidence>
<protein>
    <recommendedName>
        <fullName evidence="11">Permease</fullName>
    </recommendedName>
</protein>
<evidence type="ECO:0000313" key="10">
    <source>
        <dbReference type="Proteomes" id="UP000242949"/>
    </source>
</evidence>
<dbReference type="GO" id="GO:0055085">
    <property type="term" value="P:transmembrane transport"/>
    <property type="evidence" value="ECO:0007669"/>
    <property type="project" value="InterPro"/>
</dbReference>
<dbReference type="STRING" id="1612202.SAMN05421734_104168"/>
<keyword evidence="5 8" id="KW-0812">Transmembrane</keyword>
<proteinExistence type="inferred from homology"/>
<evidence type="ECO:0000256" key="5">
    <source>
        <dbReference type="ARBA" id="ARBA00022692"/>
    </source>
</evidence>
<reference evidence="10" key="1">
    <citation type="submission" date="2016-09" db="EMBL/GenBank/DDBJ databases">
        <authorList>
            <person name="Varghese N."/>
            <person name="Submissions S."/>
        </authorList>
    </citation>
    <scope>NUCLEOTIDE SEQUENCE [LARGE SCALE GENOMIC DNA]</scope>
    <source>
        <strain evidence="10">S5</strain>
    </source>
</reference>
<feature type="transmembrane region" description="Helical" evidence="8">
    <location>
        <begin position="62"/>
        <end position="85"/>
    </location>
</feature>
<feature type="transmembrane region" description="Helical" evidence="8">
    <location>
        <begin position="97"/>
        <end position="118"/>
    </location>
</feature>
<dbReference type="GO" id="GO:0005886">
    <property type="term" value="C:plasma membrane"/>
    <property type="evidence" value="ECO:0007669"/>
    <property type="project" value="UniProtKB-SubCell"/>
</dbReference>
<keyword evidence="4" id="KW-1003">Cell membrane</keyword>
<dbReference type="Gene3D" id="1.20.1530.20">
    <property type="match status" value="1"/>
</dbReference>
<feature type="transmembrane region" description="Helical" evidence="8">
    <location>
        <begin position="124"/>
        <end position="146"/>
    </location>
</feature>
<evidence type="ECO:0000313" key="9">
    <source>
        <dbReference type="EMBL" id="SDC11254.1"/>
    </source>
</evidence>
<feature type="transmembrane region" description="Helical" evidence="8">
    <location>
        <begin position="228"/>
        <end position="247"/>
    </location>
</feature>
<evidence type="ECO:0000256" key="3">
    <source>
        <dbReference type="ARBA" id="ARBA00022448"/>
    </source>
</evidence>
<keyword evidence="7 8" id="KW-0472">Membrane</keyword>
<evidence type="ECO:0008006" key="11">
    <source>
        <dbReference type="Google" id="ProtNLM"/>
    </source>
</evidence>
<evidence type="ECO:0000256" key="1">
    <source>
        <dbReference type="ARBA" id="ARBA00004651"/>
    </source>
</evidence>
<dbReference type="EMBL" id="FMYI01000004">
    <property type="protein sequence ID" value="SDC11254.1"/>
    <property type="molecule type" value="Genomic_DNA"/>
</dbReference>
<feature type="transmembrane region" description="Helical" evidence="8">
    <location>
        <begin position="194"/>
        <end position="216"/>
    </location>
</feature>